<dbReference type="EMBL" id="LLXI01001560">
    <property type="protein sequence ID" value="PKY54236.1"/>
    <property type="molecule type" value="Genomic_DNA"/>
</dbReference>
<accession>A0A2I1H5T2</accession>
<evidence type="ECO:0000313" key="1">
    <source>
        <dbReference type="EMBL" id="PKY54236.1"/>
    </source>
</evidence>
<evidence type="ECO:0000313" key="2">
    <source>
        <dbReference type="Proteomes" id="UP000234323"/>
    </source>
</evidence>
<keyword evidence="2" id="KW-1185">Reference proteome</keyword>
<name>A0A2I1H5T2_9GLOM</name>
<dbReference type="Proteomes" id="UP000234323">
    <property type="component" value="Unassembled WGS sequence"/>
</dbReference>
<gene>
    <name evidence="1" type="ORF">RhiirA4_472919</name>
</gene>
<reference evidence="1 2" key="1">
    <citation type="submission" date="2015-10" db="EMBL/GenBank/DDBJ databases">
        <title>Genome analyses suggest a sexual origin of heterokaryosis in a supposedly ancient asexual fungus.</title>
        <authorList>
            <person name="Ropars J."/>
            <person name="Sedzielewska K."/>
            <person name="Noel J."/>
            <person name="Charron P."/>
            <person name="Farinelli L."/>
            <person name="Marton T."/>
            <person name="Kruger M."/>
            <person name="Pelin A."/>
            <person name="Brachmann A."/>
            <person name="Corradi N."/>
        </authorList>
    </citation>
    <scope>NUCLEOTIDE SEQUENCE [LARGE SCALE GENOMIC DNA]</scope>
    <source>
        <strain evidence="1 2">A4</strain>
    </source>
</reference>
<comment type="caution">
    <text evidence="1">The sequence shown here is derived from an EMBL/GenBank/DDBJ whole genome shotgun (WGS) entry which is preliminary data.</text>
</comment>
<dbReference type="AlphaFoldDB" id="A0A2I1H5T2"/>
<sequence>MSSLILMKITKLTSCVLIDKVDGKIQKCKNTESFRTLWQLVGVWQIDNKKILENKLHDSKIKRTSSTVASILRRRRCLFCGKLFYFFSQGDGCSKHFQKLLGKNIQIVYNRQHTCPTLRECDPVCILTFEDVKNSRCICSKYYKLEGDYFYVKPGKGKVSVICVNQKYHDQDIKKNLEIIAHWLLYIKVNKEVEYQKRILETFLPLYFQCLNENYSDKINTSTINQIQSYHPLFYQKSLLFYSLNIDTFKSDSNLS</sequence>
<protein>
    <submittedName>
        <fullName evidence="1">Uncharacterized protein</fullName>
    </submittedName>
</protein>
<proteinExistence type="predicted"/>
<dbReference type="VEuPathDB" id="FungiDB:RhiirA1_456052"/>
<dbReference type="VEuPathDB" id="FungiDB:FUN_009764"/>
<organism evidence="1 2">
    <name type="scientific">Rhizophagus irregularis</name>
    <dbReference type="NCBI Taxonomy" id="588596"/>
    <lineage>
        <taxon>Eukaryota</taxon>
        <taxon>Fungi</taxon>
        <taxon>Fungi incertae sedis</taxon>
        <taxon>Mucoromycota</taxon>
        <taxon>Glomeromycotina</taxon>
        <taxon>Glomeromycetes</taxon>
        <taxon>Glomerales</taxon>
        <taxon>Glomeraceae</taxon>
        <taxon>Rhizophagus</taxon>
    </lineage>
</organism>